<organism evidence="1 2">
    <name type="scientific">Bradyrhizobium jicamae</name>
    <dbReference type="NCBI Taxonomy" id="280332"/>
    <lineage>
        <taxon>Bacteria</taxon>
        <taxon>Pseudomonadati</taxon>
        <taxon>Pseudomonadota</taxon>
        <taxon>Alphaproteobacteria</taxon>
        <taxon>Hyphomicrobiales</taxon>
        <taxon>Nitrobacteraceae</taxon>
        <taxon>Bradyrhizobium</taxon>
    </lineage>
</organism>
<dbReference type="AlphaFoldDB" id="A0A0R3LP28"/>
<dbReference type="STRING" id="280332.CQ12_14145"/>
<dbReference type="Proteomes" id="UP000050863">
    <property type="component" value="Unassembled WGS sequence"/>
</dbReference>
<comment type="caution">
    <text evidence="1">The sequence shown here is derived from an EMBL/GenBank/DDBJ whole genome shotgun (WGS) entry which is preliminary data.</text>
</comment>
<proteinExistence type="predicted"/>
<evidence type="ECO:0000313" key="1">
    <source>
        <dbReference type="EMBL" id="KRR09617.1"/>
    </source>
</evidence>
<reference evidence="1 2" key="1">
    <citation type="submission" date="2014-03" db="EMBL/GenBank/DDBJ databases">
        <title>Bradyrhizobium valentinum sp. nov., isolated from effective nodules of Lupinus mariae-josephae, a lupine endemic of basic-lime soils in Eastern Spain.</title>
        <authorList>
            <person name="Duran D."/>
            <person name="Rey L."/>
            <person name="Navarro A."/>
            <person name="Busquets A."/>
            <person name="Imperial J."/>
            <person name="Ruiz-Argueso T."/>
        </authorList>
    </citation>
    <scope>NUCLEOTIDE SEQUENCE [LARGE SCALE GENOMIC DNA]</scope>
    <source>
        <strain evidence="1 2">PAC68</strain>
    </source>
</reference>
<dbReference type="EMBL" id="LLXZ01000071">
    <property type="protein sequence ID" value="KRR09617.1"/>
    <property type="molecule type" value="Genomic_DNA"/>
</dbReference>
<evidence type="ECO:0000313" key="2">
    <source>
        <dbReference type="Proteomes" id="UP000050863"/>
    </source>
</evidence>
<dbReference type="RefSeq" id="WP_057835482.1">
    <property type="nucleotide sequence ID" value="NZ_LLXZ01000071.1"/>
</dbReference>
<name>A0A0R3LP28_9BRAD</name>
<keyword evidence="2" id="KW-1185">Reference proteome</keyword>
<protein>
    <submittedName>
        <fullName evidence="1">Uncharacterized protein</fullName>
    </submittedName>
</protein>
<accession>A0A0R3LP28</accession>
<sequence>MNRRTSILTLALVLGAIGVYASWPRNADLRRFEPAEIARLETAMWRAASNSTGGRRGARL</sequence>
<gene>
    <name evidence="1" type="ORF">CQ12_14145</name>
</gene>